<evidence type="ECO:0000313" key="15">
    <source>
        <dbReference type="Proteomes" id="UP000245383"/>
    </source>
</evidence>
<protein>
    <recommendedName>
        <fullName evidence="4">isopentenyl-diphosphate Delta-isomerase</fullName>
        <ecNumber evidence="4">5.3.3.2</ecNumber>
    </recommendedName>
</protein>
<evidence type="ECO:0000256" key="6">
    <source>
        <dbReference type="ARBA" id="ARBA00022723"/>
    </source>
</evidence>
<dbReference type="SUPFAM" id="SSF55811">
    <property type="entry name" value="Nudix"/>
    <property type="match status" value="1"/>
</dbReference>
<comment type="catalytic activity">
    <reaction evidence="12">
        <text>isopentenyl diphosphate = dimethylallyl diphosphate</text>
        <dbReference type="Rhea" id="RHEA:23284"/>
        <dbReference type="ChEBI" id="CHEBI:57623"/>
        <dbReference type="ChEBI" id="CHEBI:128769"/>
        <dbReference type="EC" id="5.3.3.2"/>
    </reaction>
    <physiologicalReaction direction="left-to-right" evidence="12">
        <dbReference type="Rhea" id="RHEA:23285"/>
    </physiologicalReaction>
</comment>
<proteinExistence type="inferred from homology"/>
<dbReference type="Gene3D" id="3.90.79.10">
    <property type="entry name" value="Nucleoside Triphosphate Pyrophosphohydrolase"/>
    <property type="match status" value="1"/>
</dbReference>
<keyword evidence="8" id="KW-0752">Steroid biosynthesis</keyword>
<keyword evidence="9" id="KW-0443">Lipid metabolism</keyword>
<evidence type="ECO:0000256" key="9">
    <source>
        <dbReference type="ARBA" id="ARBA00023098"/>
    </source>
</evidence>
<dbReference type="GO" id="GO:0004452">
    <property type="term" value="F:isopentenyl-diphosphate delta-isomerase activity"/>
    <property type="evidence" value="ECO:0007669"/>
    <property type="project" value="UniProtKB-EC"/>
</dbReference>
<dbReference type="AlphaFoldDB" id="A0A2T9YLY8"/>
<dbReference type="NCBIfam" id="TIGR02150">
    <property type="entry name" value="IPP_isom_1"/>
    <property type="match status" value="1"/>
</dbReference>
<keyword evidence="15" id="KW-1185">Reference proteome</keyword>
<evidence type="ECO:0000256" key="5">
    <source>
        <dbReference type="ARBA" id="ARBA00022516"/>
    </source>
</evidence>
<dbReference type="PANTHER" id="PTHR10885">
    <property type="entry name" value="ISOPENTENYL-DIPHOSPHATE DELTA-ISOMERASE"/>
    <property type="match status" value="1"/>
</dbReference>
<comment type="pathway">
    <text evidence="2">Isoprenoid biosynthesis; dimethylallyl diphosphate biosynthesis; dimethylallyl diphosphate from isopentenyl diphosphate: step 1/1.</text>
</comment>
<comment type="similarity">
    <text evidence="3">Belongs to the IPP isomerase type 1 family.</text>
</comment>
<dbReference type="STRING" id="133385.A0A2T9YLY8"/>
<keyword evidence="7" id="KW-0460">Magnesium</keyword>
<evidence type="ECO:0000256" key="7">
    <source>
        <dbReference type="ARBA" id="ARBA00022842"/>
    </source>
</evidence>
<evidence type="ECO:0000259" key="13">
    <source>
        <dbReference type="PROSITE" id="PS51462"/>
    </source>
</evidence>
<dbReference type="GO" id="GO:0005737">
    <property type="term" value="C:cytoplasm"/>
    <property type="evidence" value="ECO:0007669"/>
    <property type="project" value="TreeGrafter"/>
</dbReference>
<comment type="caution">
    <text evidence="14">The sequence shown here is derived from an EMBL/GenBank/DDBJ whole genome shotgun (WGS) entry which is preliminary data.</text>
</comment>
<reference evidence="14 15" key="1">
    <citation type="journal article" date="2018" name="MBio">
        <title>Comparative Genomics Reveals the Core Gene Toolbox for the Fungus-Insect Symbiosis.</title>
        <authorList>
            <person name="Wang Y."/>
            <person name="Stata M."/>
            <person name="Wang W."/>
            <person name="Stajich J.E."/>
            <person name="White M.M."/>
            <person name="Moncalvo J.M."/>
        </authorList>
    </citation>
    <scope>NUCLEOTIDE SEQUENCE [LARGE SCALE GENOMIC DNA]</scope>
    <source>
        <strain evidence="14 15">SWE-8-4</strain>
    </source>
</reference>
<evidence type="ECO:0000256" key="12">
    <source>
        <dbReference type="ARBA" id="ARBA00029294"/>
    </source>
</evidence>
<accession>A0A2T9YLY8</accession>
<dbReference type="CDD" id="cd02885">
    <property type="entry name" value="NUDIX_IPP_Isomerase"/>
    <property type="match status" value="1"/>
</dbReference>
<keyword evidence="6" id="KW-0479">Metal-binding</keyword>
<dbReference type="OrthoDB" id="510307at2759"/>
<evidence type="ECO:0000256" key="8">
    <source>
        <dbReference type="ARBA" id="ARBA00022955"/>
    </source>
</evidence>
<keyword evidence="11" id="KW-0413">Isomerase</keyword>
<keyword evidence="5" id="KW-0444">Lipid biosynthesis</keyword>
<dbReference type="EC" id="5.3.3.2" evidence="4"/>
<evidence type="ECO:0000256" key="11">
    <source>
        <dbReference type="ARBA" id="ARBA00023235"/>
    </source>
</evidence>
<dbReference type="InterPro" id="IPR000086">
    <property type="entry name" value="NUDIX_hydrolase_dom"/>
</dbReference>
<gene>
    <name evidence="14" type="ORF">BB561_003333</name>
</gene>
<dbReference type="PROSITE" id="PS51462">
    <property type="entry name" value="NUDIX"/>
    <property type="match status" value="1"/>
</dbReference>
<dbReference type="UniPathway" id="UPA00059">
    <property type="reaction ID" value="UER00104"/>
</dbReference>
<dbReference type="GO" id="GO:0006694">
    <property type="term" value="P:steroid biosynthetic process"/>
    <property type="evidence" value="ECO:0007669"/>
    <property type="project" value="UniProtKB-KW"/>
</dbReference>
<evidence type="ECO:0000256" key="2">
    <source>
        <dbReference type="ARBA" id="ARBA00004826"/>
    </source>
</evidence>
<evidence type="ECO:0000256" key="1">
    <source>
        <dbReference type="ARBA" id="ARBA00001946"/>
    </source>
</evidence>
<organism evidence="14 15">
    <name type="scientific">Smittium simulii</name>
    <dbReference type="NCBI Taxonomy" id="133385"/>
    <lineage>
        <taxon>Eukaryota</taxon>
        <taxon>Fungi</taxon>
        <taxon>Fungi incertae sedis</taxon>
        <taxon>Zoopagomycota</taxon>
        <taxon>Kickxellomycotina</taxon>
        <taxon>Harpellomycetes</taxon>
        <taxon>Harpellales</taxon>
        <taxon>Legeriomycetaceae</taxon>
        <taxon>Smittium</taxon>
    </lineage>
</organism>
<dbReference type="GO" id="GO:0050992">
    <property type="term" value="P:dimethylallyl diphosphate biosynthetic process"/>
    <property type="evidence" value="ECO:0007669"/>
    <property type="project" value="UniProtKB-UniPathway"/>
</dbReference>
<feature type="domain" description="Nudix hydrolase" evidence="13">
    <location>
        <begin position="53"/>
        <end position="210"/>
    </location>
</feature>
<dbReference type="PIRSF" id="PIRSF018427">
    <property type="entry name" value="Isopntndiph_ism"/>
    <property type="match status" value="1"/>
</dbReference>
<evidence type="ECO:0000256" key="10">
    <source>
        <dbReference type="ARBA" id="ARBA00023229"/>
    </source>
</evidence>
<comment type="cofactor">
    <cofactor evidence="1">
        <name>Mg(2+)</name>
        <dbReference type="ChEBI" id="CHEBI:18420"/>
    </cofactor>
</comment>
<evidence type="ECO:0000313" key="14">
    <source>
        <dbReference type="EMBL" id="PVU93357.1"/>
    </source>
</evidence>
<dbReference type="InterPro" id="IPR015797">
    <property type="entry name" value="NUDIX_hydrolase-like_dom_sf"/>
</dbReference>
<evidence type="ECO:0000256" key="3">
    <source>
        <dbReference type="ARBA" id="ARBA00007579"/>
    </source>
</evidence>
<dbReference type="GO" id="GO:0046872">
    <property type="term" value="F:metal ion binding"/>
    <property type="evidence" value="ECO:0007669"/>
    <property type="project" value="UniProtKB-KW"/>
</dbReference>
<sequence>MSSTNTEIPLQGYDEEQIRLMEERLILVNESDQNVGSDTKKNCHLITSQNEGRLHRAFSVFIFDSQNRLLLQQRAEEKITFPNYFTNTCCSHPLSFPAEIDEANQLGVKRAAIRKLEHELGITKDQIPIDNIKYLTRILYKSPSDSKWIEHEMDYILLVKADVTLNINPNEIKSFRYVTPAELDTLFKDAEATSTKPGSEKILITPWFRLIYNNFLLDWWKNIDNIHSISQDDTIHNMIK</sequence>
<dbReference type="EMBL" id="MBFR01000131">
    <property type="protein sequence ID" value="PVU93357.1"/>
    <property type="molecule type" value="Genomic_DNA"/>
</dbReference>
<dbReference type="PANTHER" id="PTHR10885:SF0">
    <property type="entry name" value="ISOPENTENYL-DIPHOSPHATE DELTA-ISOMERASE"/>
    <property type="match status" value="1"/>
</dbReference>
<name>A0A2T9YLY8_9FUNG</name>
<dbReference type="InterPro" id="IPR011876">
    <property type="entry name" value="IsopentenylPP_isomerase_typ1"/>
</dbReference>
<dbReference type="Pfam" id="PF00293">
    <property type="entry name" value="NUDIX"/>
    <property type="match status" value="1"/>
</dbReference>
<evidence type="ECO:0000256" key="4">
    <source>
        <dbReference type="ARBA" id="ARBA00012057"/>
    </source>
</evidence>
<dbReference type="GO" id="GO:0009240">
    <property type="term" value="P:isopentenyl diphosphate biosynthetic process"/>
    <property type="evidence" value="ECO:0007669"/>
    <property type="project" value="TreeGrafter"/>
</dbReference>
<dbReference type="Proteomes" id="UP000245383">
    <property type="component" value="Unassembled WGS sequence"/>
</dbReference>
<keyword evidence="10" id="KW-0414">Isoprene biosynthesis</keyword>
<dbReference type="FunFam" id="3.90.79.10:FF:000012">
    <property type="entry name" value="Isopentenyl-diphosphate Delta-isomerase 1"/>
    <property type="match status" value="1"/>
</dbReference>